<dbReference type="PANTHER" id="PTHR22743">
    <property type="entry name" value="MEPRIN/TRAF-LIKE MATH FAMILY-C.ELEGANS"/>
    <property type="match status" value="1"/>
</dbReference>
<sequence>MSESSSPKKMKFTMNFNVQDEALNDVCLIVANQKFYCSKRHLAKHSTYFKDLFFGESSDAEKTGYILENVENADDFQYYLEVINGVACINDSNVVGILQLGDALDTHVAVARCIEYILSELRKSNCPAEKKLEYLKISTKFICLEGLKNAMMDEIDSPVEFKQLVPTDMDELDKETSNVLLRKALDFIDASLRPSLQRRELSNTELFMRVMECHKGIQERMENRRARNS</sequence>
<dbReference type="SMART" id="SM00225">
    <property type="entry name" value="BTB"/>
    <property type="match status" value="1"/>
</dbReference>
<dbReference type="InterPro" id="IPR011333">
    <property type="entry name" value="SKP1/BTB/POZ_sf"/>
</dbReference>
<evidence type="ECO:0000313" key="3">
    <source>
        <dbReference type="WBParaSite" id="Csp11.Scaffold629.g14957.t1"/>
    </source>
</evidence>
<reference evidence="3" key="1">
    <citation type="submission" date="2016-11" db="UniProtKB">
        <authorList>
            <consortium name="WormBaseParasite"/>
        </authorList>
    </citation>
    <scope>IDENTIFICATION</scope>
</reference>
<dbReference type="Gene3D" id="3.30.710.10">
    <property type="entry name" value="Potassium Channel Kv1.1, Chain A"/>
    <property type="match status" value="1"/>
</dbReference>
<dbReference type="InterPro" id="IPR000210">
    <property type="entry name" value="BTB/POZ_dom"/>
</dbReference>
<accession>A0A1I7U553</accession>
<dbReference type="InterPro" id="IPR052664">
    <property type="entry name" value="BTB-MATH_domain_protein"/>
</dbReference>
<name>A0A1I7U553_9PELO</name>
<keyword evidence="2" id="KW-1185">Reference proteome</keyword>
<dbReference type="Proteomes" id="UP000095282">
    <property type="component" value="Unplaced"/>
</dbReference>
<dbReference type="SUPFAM" id="SSF54695">
    <property type="entry name" value="POZ domain"/>
    <property type="match status" value="1"/>
</dbReference>
<feature type="domain" description="BTB" evidence="1">
    <location>
        <begin position="24"/>
        <end position="83"/>
    </location>
</feature>
<dbReference type="STRING" id="1561998.A0A1I7U553"/>
<dbReference type="PANTHER" id="PTHR22743:SF165">
    <property type="entry name" value="BTB AND MATH DOMAIN CONTAINING-RELATED"/>
    <property type="match status" value="1"/>
</dbReference>
<evidence type="ECO:0000259" key="1">
    <source>
        <dbReference type="PROSITE" id="PS50097"/>
    </source>
</evidence>
<organism evidence="2 3">
    <name type="scientific">Caenorhabditis tropicalis</name>
    <dbReference type="NCBI Taxonomy" id="1561998"/>
    <lineage>
        <taxon>Eukaryota</taxon>
        <taxon>Metazoa</taxon>
        <taxon>Ecdysozoa</taxon>
        <taxon>Nematoda</taxon>
        <taxon>Chromadorea</taxon>
        <taxon>Rhabditida</taxon>
        <taxon>Rhabditina</taxon>
        <taxon>Rhabditomorpha</taxon>
        <taxon>Rhabditoidea</taxon>
        <taxon>Rhabditidae</taxon>
        <taxon>Peloderinae</taxon>
        <taxon>Caenorhabditis</taxon>
    </lineage>
</organism>
<proteinExistence type="predicted"/>
<dbReference type="WBParaSite" id="Csp11.Scaffold629.g14957.t1">
    <property type="protein sequence ID" value="Csp11.Scaffold629.g14957.t1"/>
    <property type="gene ID" value="Csp11.Scaffold629.g14957"/>
</dbReference>
<dbReference type="AlphaFoldDB" id="A0A1I7U553"/>
<dbReference type="Pfam" id="PF00651">
    <property type="entry name" value="BTB"/>
    <property type="match status" value="1"/>
</dbReference>
<dbReference type="eggNOG" id="KOG4430">
    <property type="taxonomic scope" value="Eukaryota"/>
</dbReference>
<protein>
    <submittedName>
        <fullName evidence="3">BTB domain-containing protein</fullName>
    </submittedName>
</protein>
<dbReference type="PROSITE" id="PS50097">
    <property type="entry name" value="BTB"/>
    <property type="match status" value="1"/>
</dbReference>
<dbReference type="CDD" id="cd01165">
    <property type="entry name" value="BTB_POZ"/>
    <property type="match status" value="1"/>
</dbReference>
<evidence type="ECO:0000313" key="2">
    <source>
        <dbReference type="Proteomes" id="UP000095282"/>
    </source>
</evidence>